<protein>
    <submittedName>
        <fullName evidence="2">Uncharacterized protein</fullName>
    </submittedName>
</protein>
<gene>
    <name evidence="2" type="ORF">Q5P01_022903</name>
</gene>
<comment type="caution">
    <text evidence="2">The sequence shown here is derived from an EMBL/GenBank/DDBJ whole genome shotgun (WGS) entry which is preliminary data.</text>
</comment>
<evidence type="ECO:0000313" key="2">
    <source>
        <dbReference type="EMBL" id="KAK2822838.1"/>
    </source>
</evidence>
<proteinExistence type="predicted"/>
<name>A0AA88LRT3_CHASR</name>
<reference evidence="2" key="1">
    <citation type="submission" date="2023-07" db="EMBL/GenBank/DDBJ databases">
        <title>Chromosome-level Genome Assembly of Striped Snakehead (Channa striata).</title>
        <authorList>
            <person name="Liu H."/>
        </authorList>
    </citation>
    <scope>NUCLEOTIDE SEQUENCE</scope>
    <source>
        <strain evidence="2">Gz</strain>
        <tissue evidence="2">Muscle</tissue>
    </source>
</reference>
<sequence length="126" mass="13941">MKSKHGDTDRQACLKFVKCTNTQTVENETVSATGKHPECNWADVRVSHKVCAARPLTSAGPKADSHGGRHRADGIRVHFTDAFSRAVASAPGNRNDSDQEGRRRITQNVNDRNKRHVSSTVQHIQE</sequence>
<accession>A0AA88LRT3</accession>
<dbReference type="Proteomes" id="UP001187415">
    <property type="component" value="Unassembled WGS sequence"/>
</dbReference>
<dbReference type="AlphaFoldDB" id="A0AA88LRT3"/>
<organism evidence="2 3">
    <name type="scientific">Channa striata</name>
    <name type="common">Snakehead murrel</name>
    <name type="synonym">Ophicephalus striatus</name>
    <dbReference type="NCBI Taxonomy" id="64152"/>
    <lineage>
        <taxon>Eukaryota</taxon>
        <taxon>Metazoa</taxon>
        <taxon>Chordata</taxon>
        <taxon>Craniata</taxon>
        <taxon>Vertebrata</taxon>
        <taxon>Euteleostomi</taxon>
        <taxon>Actinopterygii</taxon>
        <taxon>Neopterygii</taxon>
        <taxon>Teleostei</taxon>
        <taxon>Neoteleostei</taxon>
        <taxon>Acanthomorphata</taxon>
        <taxon>Anabantaria</taxon>
        <taxon>Anabantiformes</taxon>
        <taxon>Channoidei</taxon>
        <taxon>Channidae</taxon>
        <taxon>Channa</taxon>
    </lineage>
</organism>
<dbReference type="EMBL" id="JAUPFM010000018">
    <property type="protein sequence ID" value="KAK2822838.1"/>
    <property type="molecule type" value="Genomic_DNA"/>
</dbReference>
<evidence type="ECO:0000313" key="3">
    <source>
        <dbReference type="Proteomes" id="UP001187415"/>
    </source>
</evidence>
<evidence type="ECO:0000256" key="1">
    <source>
        <dbReference type="SAM" id="MobiDB-lite"/>
    </source>
</evidence>
<feature type="region of interest" description="Disordered" evidence="1">
    <location>
        <begin position="86"/>
        <end position="126"/>
    </location>
</feature>
<keyword evidence="3" id="KW-1185">Reference proteome</keyword>